<feature type="region of interest" description="Disordered" evidence="1">
    <location>
        <begin position="77"/>
        <end position="102"/>
    </location>
</feature>
<gene>
    <name evidence="3" type="ORF">P171DRAFT_157478</name>
</gene>
<dbReference type="AlphaFoldDB" id="A0A9P4U761"/>
<evidence type="ECO:0000256" key="2">
    <source>
        <dbReference type="SAM" id="Phobius"/>
    </source>
</evidence>
<keyword evidence="2" id="KW-0812">Transmembrane</keyword>
<evidence type="ECO:0000313" key="3">
    <source>
        <dbReference type="EMBL" id="KAF2438848.1"/>
    </source>
</evidence>
<keyword evidence="2" id="KW-1133">Transmembrane helix</keyword>
<proteinExistence type="predicted"/>
<sequence>MPTPRKVRKSDAAPIHRAHRPNQNLHPNDLPPHLPHQAQQALLHLMLAYTIAFSIVCFSLVLFQRRRVLPTPWLASCSLSTTRPPQPHPRVLRNVQIPPRDKPALQDRQSHLLHLERAKHTQRFSNLPLARK</sequence>
<evidence type="ECO:0000313" key="4">
    <source>
        <dbReference type="Proteomes" id="UP000799764"/>
    </source>
</evidence>
<dbReference type="Proteomes" id="UP000799764">
    <property type="component" value="Unassembled WGS sequence"/>
</dbReference>
<dbReference type="EMBL" id="MU001511">
    <property type="protein sequence ID" value="KAF2438848.1"/>
    <property type="molecule type" value="Genomic_DNA"/>
</dbReference>
<keyword evidence="2" id="KW-0472">Membrane</keyword>
<feature type="transmembrane region" description="Helical" evidence="2">
    <location>
        <begin position="41"/>
        <end position="63"/>
    </location>
</feature>
<evidence type="ECO:0000256" key="1">
    <source>
        <dbReference type="SAM" id="MobiDB-lite"/>
    </source>
</evidence>
<reference evidence="3" key="1">
    <citation type="journal article" date="2020" name="Stud. Mycol.">
        <title>101 Dothideomycetes genomes: a test case for predicting lifestyles and emergence of pathogens.</title>
        <authorList>
            <person name="Haridas S."/>
            <person name="Albert R."/>
            <person name="Binder M."/>
            <person name="Bloem J."/>
            <person name="Labutti K."/>
            <person name="Salamov A."/>
            <person name="Andreopoulos B."/>
            <person name="Baker S."/>
            <person name="Barry K."/>
            <person name="Bills G."/>
            <person name="Bluhm B."/>
            <person name="Cannon C."/>
            <person name="Castanera R."/>
            <person name="Culley D."/>
            <person name="Daum C."/>
            <person name="Ezra D."/>
            <person name="Gonzalez J."/>
            <person name="Henrissat B."/>
            <person name="Kuo A."/>
            <person name="Liang C."/>
            <person name="Lipzen A."/>
            <person name="Lutzoni F."/>
            <person name="Magnuson J."/>
            <person name="Mondo S."/>
            <person name="Nolan M."/>
            <person name="Ohm R."/>
            <person name="Pangilinan J."/>
            <person name="Park H.-J."/>
            <person name="Ramirez L."/>
            <person name="Alfaro M."/>
            <person name="Sun H."/>
            <person name="Tritt A."/>
            <person name="Yoshinaga Y."/>
            <person name="Zwiers L.-H."/>
            <person name="Turgeon B."/>
            <person name="Goodwin S."/>
            <person name="Spatafora J."/>
            <person name="Crous P."/>
            <person name="Grigoriev I."/>
        </authorList>
    </citation>
    <scope>NUCLEOTIDE SEQUENCE</scope>
    <source>
        <strain evidence="3">CBS 690.94</strain>
    </source>
</reference>
<accession>A0A9P4U761</accession>
<name>A0A9P4U761_9PLEO</name>
<organism evidence="3 4">
    <name type="scientific">Karstenula rhodostoma CBS 690.94</name>
    <dbReference type="NCBI Taxonomy" id="1392251"/>
    <lineage>
        <taxon>Eukaryota</taxon>
        <taxon>Fungi</taxon>
        <taxon>Dikarya</taxon>
        <taxon>Ascomycota</taxon>
        <taxon>Pezizomycotina</taxon>
        <taxon>Dothideomycetes</taxon>
        <taxon>Pleosporomycetidae</taxon>
        <taxon>Pleosporales</taxon>
        <taxon>Massarineae</taxon>
        <taxon>Didymosphaeriaceae</taxon>
        <taxon>Karstenula</taxon>
    </lineage>
</organism>
<feature type="region of interest" description="Disordered" evidence="1">
    <location>
        <begin position="1"/>
        <end position="33"/>
    </location>
</feature>
<comment type="caution">
    <text evidence="3">The sequence shown here is derived from an EMBL/GenBank/DDBJ whole genome shotgun (WGS) entry which is preliminary data.</text>
</comment>
<protein>
    <submittedName>
        <fullName evidence="3">Uncharacterized protein</fullName>
    </submittedName>
</protein>
<keyword evidence="4" id="KW-1185">Reference proteome</keyword>